<proteinExistence type="predicted"/>
<dbReference type="EMBL" id="JAMGBC010000001">
    <property type="protein sequence ID" value="MCL6677880.1"/>
    <property type="molecule type" value="Genomic_DNA"/>
</dbReference>
<feature type="signal peptide" evidence="1">
    <location>
        <begin position="1"/>
        <end position="17"/>
    </location>
</feature>
<sequence length="171" mass="18055">MLALAALMLAAASPSSAEALASSSPWWEKFTFTMSADGVQQACNYEASTAIPGARGCDSSSDRSSLQHKARASSGTYTKITFERRFTPGTEPTRVSLETGDTLLGGELMALAIDGNGKVNKCEIVGASGEMRPPYGCDEALLEKFEAAAGSGQARRGFMTVLVYGHEEYPV</sequence>
<evidence type="ECO:0000256" key="1">
    <source>
        <dbReference type="SAM" id="SignalP"/>
    </source>
</evidence>
<organism evidence="2 3">
    <name type="scientific">Sphingomonas anseongensis</name>
    <dbReference type="NCBI Taxonomy" id="2908207"/>
    <lineage>
        <taxon>Bacteria</taxon>
        <taxon>Pseudomonadati</taxon>
        <taxon>Pseudomonadota</taxon>
        <taxon>Alphaproteobacteria</taxon>
        <taxon>Sphingomonadales</taxon>
        <taxon>Sphingomonadaceae</taxon>
        <taxon>Sphingomonas</taxon>
    </lineage>
</organism>
<comment type="caution">
    <text evidence="2">The sequence shown here is derived from an EMBL/GenBank/DDBJ whole genome shotgun (WGS) entry which is preliminary data.</text>
</comment>
<dbReference type="RefSeq" id="WP_249866867.1">
    <property type="nucleotide sequence ID" value="NZ_JAMGBC010000001.1"/>
</dbReference>
<reference evidence="2" key="1">
    <citation type="submission" date="2022-05" db="EMBL/GenBank/DDBJ databases">
        <authorList>
            <person name="Jo J.-H."/>
            <person name="Im W.-T."/>
        </authorList>
    </citation>
    <scope>NUCLEOTIDE SEQUENCE</scope>
    <source>
        <strain evidence="2">RG327</strain>
    </source>
</reference>
<name>A0ABT0RC95_9SPHN</name>
<evidence type="ECO:0000313" key="3">
    <source>
        <dbReference type="Proteomes" id="UP001165343"/>
    </source>
</evidence>
<keyword evidence="1" id="KW-0732">Signal</keyword>
<gene>
    <name evidence="2" type="ORF">LZ519_00885</name>
</gene>
<accession>A0ABT0RC95</accession>
<evidence type="ECO:0000313" key="2">
    <source>
        <dbReference type="EMBL" id="MCL6677880.1"/>
    </source>
</evidence>
<keyword evidence="3" id="KW-1185">Reference proteome</keyword>
<feature type="chain" id="PRO_5045287167" description="Energy transducer TonB" evidence="1">
    <location>
        <begin position="18"/>
        <end position="171"/>
    </location>
</feature>
<dbReference type="Proteomes" id="UP001165343">
    <property type="component" value="Unassembled WGS sequence"/>
</dbReference>
<protein>
    <recommendedName>
        <fullName evidence="4">Energy transducer TonB</fullName>
    </recommendedName>
</protein>
<evidence type="ECO:0008006" key="4">
    <source>
        <dbReference type="Google" id="ProtNLM"/>
    </source>
</evidence>